<feature type="transmembrane region" description="Helical" evidence="6">
    <location>
        <begin position="76"/>
        <end position="96"/>
    </location>
</feature>
<dbReference type="PROSITE" id="PS50850">
    <property type="entry name" value="MFS"/>
    <property type="match status" value="1"/>
</dbReference>
<proteinExistence type="predicted"/>
<evidence type="ECO:0000256" key="4">
    <source>
        <dbReference type="ARBA" id="ARBA00022989"/>
    </source>
</evidence>
<dbReference type="InterPro" id="IPR036259">
    <property type="entry name" value="MFS_trans_sf"/>
</dbReference>
<dbReference type="EMBL" id="CAJPEX010006179">
    <property type="protein sequence ID" value="CAG0923968.1"/>
    <property type="molecule type" value="Genomic_DNA"/>
</dbReference>
<evidence type="ECO:0000256" key="3">
    <source>
        <dbReference type="ARBA" id="ARBA00022692"/>
    </source>
</evidence>
<comment type="subcellular location">
    <subcellularLocation>
        <location evidence="1">Membrane</location>
        <topology evidence="1">Multi-pass membrane protein</topology>
    </subcellularLocation>
</comment>
<dbReference type="PANTHER" id="PTHR23506:SF28">
    <property type="entry name" value="MFS-TYPE TRANSPORTER SLC18B1-LIKE PROTEIN"/>
    <property type="match status" value="1"/>
</dbReference>
<dbReference type="Proteomes" id="UP000678499">
    <property type="component" value="Unassembled WGS sequence"/>
</dbReference>
<sequence>MEAEMIADKKRSFERSYNKPKTCFSACFRYRFVQWLKIGLSAVICIVAISIADTFLDPVMEPYLGPQFGMGPGEVSLMFLVTTGSFTLTGPVSGWFSDKFPEWRKLQVAVGILFTSLAFMLMGPSPFFPFFESNSIGLLCGALLLHGVAIAICLVPTFSILLDAALDTGYPDTIDTFSTISGIWQSSFSLGETIGPFLGGAFLDLYGFSKATTTVALIIALSGLMVLMEFLIFFKGCSPADRDSSCNTSLESSIESGPLLKSSAKINTYSSNH</sequence>
<keyword evidence="9" id="KW-1185">Reference proteome</keyword>
<dbReference type="AlphaFoldDB" id="A0A7R9GKJ0"/>
<evidence type="ECO:0000313" key="9">
    <source>
        <dbReference type="Proteomes" id="UP000678499"/>
    </source>
</evidence>
<evidence type="ECO:0000256" key="5">
    <source>
        <dbReference type="ARBA" id="ARBA00023136"/>
    </source>
</evidence>
<dbReference type="EMBL" id="OA888216">
    <property type="protein sequence ID" value="CAD7283816.1"/>
    <property type="molecule type" value="Genomic_DNA"/>
</dbReference>
<dbReference type="InterPro" id="IPR050930">
    <property type="entry name" value="MFS_Vesicular_Transporter"/>
</dbReference>
<accession>A0A7R9GKJ0</accession>
<feature type="transmembrane region" description="Helical" evidence="6">
    <location>
        <begin position="215"/>
        <end position="234"/>
    </location>
</feature>
<feature type="domain" description="Major facilitator superfamily (MFS) profile" evidence="7">
    <location>
        <begin position="34"/>
        <end position="273"/>
    </location>
</feature>
<dbReference type="GO" id="GO:0016020">
    <property type="term" value="C:membrane"/>
    <property type="evidence" value="ECO:0007669"/>
    <property type="project" value="UniProtKB-SubCell"/>
</dbReference>
<dbReference type="Pfam" id="PF07690">
    <property type="entry name" value="MFS_1"/>
    <property type="match status" value="1"/>
</dbReference>
<gene>
    <name evidence="8" type="ORF">NMOB1V02_LOCUS11426</name>
</gene>
<evidence type="ECO:0000256" key="1">
    <source>
        <dbReference type="ARBA" id="ARBA00004141"/>
    </source>
</evidence>
<evidence type="ECO:0000259" key="7">
    <source>
        <dbReference type="PROSITE" id="PS50850"/>
    </source>
</evidence>
<keyword evidence="4 6" id="KW-1133">Transmembrane helix</keyword>
<dbReference type="OrthoDB" id="446368at2759"/>
<feature type="transmembrane region" description="Helical" evidence="6">
    <location>
        <begin position="38"/>
        <end position="56"/>
    </location>
</feature>
<protein>
    <recommendedName>
        <fullName evidence="7">Major facilitator superfamily (MFS) profile domain-containing protein</fullName>
    </recommendedName>
</protein>
<keyword evidence="5 6" id="KW-0472">Membrane</keyword>
<dbReference type="GO" id="GO:0022857">
    <property type="term" value="F:transmembrane transporter activity"/>
    <property type="evidence" value="ECO:0007669"/>
    <property type="project" value="InterPro"/>
</dbReference>
<dbReference type="PANTHER" id="PTHR23506">
    <property type="entry name" value="GH10249P"/>
    <property type="match status" value="1"/>
</dbReference>
<keyword evidence="3 6" id="KW-0812">Transmembrane</keyword>
<dbReference type="InterPro" id="IPR020846">
    <property type="entry name" value="MFS_dom"/>
</dbReference>
<organism evidence="8">
    <name type="scientific">Notodromas monacha</name>
    <dbReference type="NCBI Taxonomy" id="399045"/>
    <lineage>
        <taxon>Eukaryota</taxon>
        <taxon>Metazoa</taxon>
        <taxon>Ecdysozoa</taxon>
        <taxon>Arthropoda</taxon>
        <taxon>Crustacea</taxon>
        <taxon>Oligostraca</taxon>
        <taxon>Ostracoda</taxon>
        <taxon>Podocopa</taxon>
        <taxon>Podocopida</taxon>
        <taxon>Cypridocopina</taxon>
        <taxon>Cypridoidea</taxon>
        <taxon>Cyprididae</taxon>
        <taxon>Notodromas</taxon>
    </lineage>
</organism>
<feature type="transmembrane region" description="Helical" evidence="6">
    <location>
        <begin position="108"/>
        <end position="130"/>
    </location>
</feature>
<evidence type="ECO:0000256" key="2">
    <source>
        <dbReference type="ARBA" id="ARBA00022448"/>
    </source>
</evidence>
<reference evidence="8" key="1">
    <citation type="submission" date="2020-11" db="EMBL/GenBank/DDBJ databases">
        <authorList>
            <person name="Tran Van P."/>
        </authorList>
    </citation>
    <scope>NUCLEOTIDE SEQUENCE</scope>
</reference>
<dbReference type="InterPro" id="IPR011701">
    <property type="entry name" value="MFS"/>
</dbReference>
<dbReference type="SUPFAM" id="SSF103473">
    <property type="entry name" value="MFS general substrate transporter"/>
    <property type="match status" value="1"/>
</dbReference>
<feature type="transmembrane region" description="Helical" evidence="6">
    <location>
        <begin position="183"/>
        <end position="203"/>
    </location>
</feature>
<name>A0A7R9GKJ0_9CRUS</name>
<evidence type="ECO:0000313" key="8">
    <source>
        <dbReference type="EMBL" id="CAD7283816.1"/>
    </source>
</evidence>
<keyword evidence="2" id="KW-0813">Transport</keyword>
<dbReference type="Gene3D" id="1.20.1250.20">
    <property type="entry name" value="MFS general substrate transporter like domains"/>
    <property type="match status" value="1"/>
</dbReference>
<evidence type="ECO:0000256" key="6">
    <source>
        <dbReference type="SAM" id="Phobius"/>
    </source>
</evidence>
<feature type="transmembrane region" description="Helical" evidence="6">
    <location>
        <begin position="136"/>
        <end position="162"/>
    </location>
</feature>